<accession>A0ABW5X9S2</accession>
<evidence type="ECO:0000313" key="1">
    <source>
        <dbReference type="EMBL" id="MFD2834429.1"/>
    </source>
</evidence>
<organism evidence="1 2">
    <name type="scientific">Christiangramia antarctica</name>
    <dbReference type="NCBI Taxonomy" id="2058158"/>
    <lineage>
        <taxon>Bacteria</taxon>
        <taxon>Pseudomonadati</taxon>
        <taxon>Bacteroidota</taxon>
        <taxon>Flavobacteriia</taxon>
        <taxon>Flavobacteriales</taxon>
        <taxon>Flavobacteriaceae</taxon>
        <taxon>Christiangramia</taxon>
    </lineage>
</organism>
<dbReference type="EMBL" id="JBHUOJ010000032">
    <property type="protein sequence ID" value="MFD2834429.1"/>
    <property type="molecule type" value="Genomic_DNA"/>
</dbReference>
<comment type="caution">
    <text evidence="1">The sequence shown here is derived from an EMBL/GenBank/DDBJ whole genome shotgun (WGS) entry which is preliminary data.</text>
</comment>
<proteinExistence type="predicted"/>
<dbReference type="InterPro" id="IPR010321">
    <property type="entry name" value="DUF922"/>
</dbReference>
<gene>
    <name evidence="1" type="ORF">ACFSYS_14145</name>
</gene>
<protein>
    <submittedName>
        <fullName evidence="1">DUF922 domain-containing protein</fullName>
    </submittedName>
</protein>
<reference evidence="2" key="1">
    <citation type="journal article" date="2019" name="Int. J. Syst. Evol. Microbiol.">
        <title>The Global Catalogue of Microorganisms (GCM) 10K type strain sequencing project: providing services to taxonomists for standard genome sequencing and annotation.</title>
        <authorList>
            <consortium name="The Broad Institute Genomics Platform"/>
            <consortium name="The Broad Institute Genome Sequencing Center for Infectious Disease"/>
            <person name="Wu L."/>
            <person name="Ma J."/>
        </authorList>
    </citation>
    <scope>NUCLEOTIDE SEQUENCE [LARGE SCALE GENOMIC DNA]</scope>
    <source>
        <strain evidence="2">KCTC 52925</strain>
    </source>
</reference>
<name>A0ABW5X9S2_9FLAO</name>
<dbReference type="Proteomes" id="UP001597438">
    <property type="component" value="Unassembled WGS sequence"/>
</dbReference>
<sequence>MKTWIFSFLFFSALNIFSQQGEKKYMWNERPVLTWDDFKASPDPESPFAANTNSGISFTWNYSTSKGQPELIHQVFSNFYPQYSWVKSSEKDAYLLAHEQAHFDISEIYARKLRKALQEYEIGRNIRRDLNGIYQKMEKQRDVMQRKFDKETDHSENTEAEMKWRKFITTELERLEAYSK</sequence>
<dbReference type="RefSeq" id="WP_378213111.1">
    <property type="nucleotide sequence ID" value="NZ_JBHUOJ010000032.1"/>
</dbReference>
<keyword evidence="2" id="KW-1185">Reference proteome</keyword>
<dbReference type="Pfam" id="PF06037">
    <property type="entry name" value="DUF922"/>
    <property type="match status" value="1"/>
</dbReference>
<evidence type="ECO:0000313" key="2">
    <source>
        <dbReference type="Proteomes" id="UP001597438"/>
    </source>
</evidence>